<organism evidence="3 4">
    <name type="scientific">Abeliophyllum distichum</name>
    <dbReference type="NCBI Taxonomy" id="126358"/>
    <lineage>
        <taxon>Eukaryota</taxon>
        <taxon>Viridiplantae</taxon>
        <taxon>Streptophyta</taxon>
        <taxon>Embryophyta</taxon>
        <taxon>Tracheophyta</taxon>
        <taxon>Spermatophyta</taxon>
        <taxon>Magnoliopsida</taxon>
        <taxon>eudicotyledons</taxon>
        <taxon>Gunneridae</taxon>
        <taxon>Pentapetalae</taxon>
        <taxon>asterids</taxon>
        <taxon>lamiids</taxon>
        <taxon>Lamiales</taxon>
        <taxon>Oleaceae</taxon>
        <taxon>Forsythieae</taxon>
        <taxon>Abeliophyllum</taxon>
    </lineage>
</organism>
<feature type="compositionally biased region" description="Basic and acidic residues" evidence="2">
    <location>
        <begin position="272"/>
        <end position="283"/>
    </location>
</feature>
<dbReference type="AlphaFoldDB" id="A0ABD1PEN7"/>
<feature type="region of interest" description="Disordered" evidence="2">
    <location>
        <begin position="224"/>
        <end position="300"/>
    </location>
</feature>
<comment type="caution">
    <text evidence="3">The sequence shown here is derived from an EMBL/GenBank/DDBJ whole genome shotgun (WGS) entry which is preliminary data.</text>
</comment>
<evidence type="ECO:0000256" key="2">
    <source>
        <dbReference type="SAM" id="MobiDB-lite"/>
    </source>
</evidence>
<proteinExistence type="predicted"/>
<protein>
    <submittedName>
        <fullName evidence="3">Plus3 domain-containing protein</fullName>
    </submittedName>
</protein>
<evidence type="ECO:0000313" key="4">
    <source>
        <dbReference type="Proteomes" id="UP001604336"/>
    </source>
</evidence>
<feature type="compositionally biased region" description="Polar residues" evidence="2">
    <location>
        <begin position="1"/>
        <end position="26"/>
    </location>
</feature>
<sequence>MSFGSDDSQNQSNVWTNPSIQGESPLSSSSSEAVGEVNQAPSASCPLTSVLDPEERADDPPEGFVPIYEPTMQQGLRLPMNPFFCEVLKDWNLAPCQITLNGWGQMVASYLLWVVTEARENLTTREFESIYRPWQSAGWYNVSPRPGQKWRMATDSPNKVHNWKEMFFFVGGDWEFMLEDPFPHVFIPRRFEKLVANSEEGPMRAEVEVGKAFRFKGVPALRLTRPASGEGSSTQASQHEASGPSQEVAEGTEEVPAQKRKASAAAEGLMQDARKARRTEEGYRSFPSLDGEPEGVGNSTSSASQRFCFCISESREELPTSVMEMLPAHPSIVATSVHSAFESFDAEEAKSKKLAEDLKAMGLEKAQLESDKKALQFKLDLVVTKEADMKAKYEIELKGAKECLKQARDQRRAAEAFQKSTEEAQKSAENRTLVAETVLAIANSSLEVTVADNEKSLAVAKLELEKVRAERADAEAKVGNNWWSGSWKPIRSGTSPFFERLLPRFMRPRLTRVIIVTETKAYRVLTLKEAVGQLN</sequence>
<gene>
    <name evidence="3" type="ORF">Adt_45785</name>
</gene>
<feature type="coiled-coil region" evidence="1">
    <location>
        <begin position="450"/>
        <end position="477"/>
    </location>
</feature>
<keyword evidence="1" id="KW-0175">Coiled coil</keyword>
<dbReference type="EMBL" id="JBFOLK010000014">
    <property type="protein sequence ID" value="KAL2462365.1"/>
    <property type="molecule type" value="Genomic_DNA"/>
</dbReference>
<keyword evidence="4" id="KW-1185">Reference proteome</keyword>
<evidence type="ECO:0000256" key="1">
    <source>
        <dbReference type="SAM" id="Coils"/>
    </source>
</evidence>
<dbReference type="Proteomes" id="UP001604336">
    <property type="component" value="Unassembled WGS sequence"/>
</dbReference>
<accession>A0ABD1PEN7</accession>
<name>A0ABD1PEN7_9LAMI</name>
<feature type="region of interest" description="Disordered" evidence="2">
    <location>
        <begin position="1"/>
        <end position="66"/>
    </location>
</feature>
<evidence type="ECO:0000313" key="3">
    <source>
        <dbReference type="EMBL" id="KAL2462365.1"/>
    </source>
</evidence>
<reference evidence="4" key="1">
    <citation type="submission" date="2024-07" db="EMBL/GenBank/DDBJ databases">
        <title>Two chromosome-level genome assemblies of Korean endemic species Abeliophyllum distichum and Forsythia ovata (Oleaceae).</title>
        <authorList>
            <person name="Jang H."/>
        </authorList>
    </citation>
    <scope>NUCLEOTIDE SEQUENCE [LARGE SCALE GENOMIC DNA]</scope>
</reference>
<feature type="compositionally biased region" description="Polar residues" evidence="2">
    <location>
        <begin position="230"/>
        <end position="245"/>
    </location>
</feature>